<feature type="transmembrane region" description="Helical" evidence="7">
    <location>
        <begin position="162"/>
        <end position="182"/>
    </location>
</feature>
<name>A0ABQ3XKB7_9ACTN</name>
<evidence type="ECO:0000256" key="4">
    <source>
        <dbReference type="ARBA" id="ARBA00022692"/>
    </source>
</evidence>
<feature type="transmembrane region" description="Helical" evidence="7">
    <location>
        <begin position="12"/>
        <end position="31"/>
    </location>
</feature>
<keyword evidence="4 7" id="KW-0812">Transmembrane</keyword>
<evidence type="ECO:0000256" key="1">
    <source>
        <dbReference type="ARBA" id="ARBA00004651"/>
    </source>
</evidence>
<evidence type="ECO:0000256" key="6">
    <source>
        <dbReference type="ARBA" id="ARBA00023136"/>
    </source>
</evidence>
<comment type="subcellular location">
    <subcellularLocation>
        <location evidence="1 7">Cell membrane</location>
        <topology evidence="1 7">Multi-pass membrane protein</topology>
    </subcellularLocation>
</comment>
<evidence type="ECO:0000313" key="9">
    <source>
        <dbReference type="EMBL" id="GID58947.1"/>
    </source>
</evidence>
<proteinExistence type="inferred from homology"/>
<gene>
    <name evidence="9" type="ORF">Aco03nite_073510</name>
</gene>
<dbReference type="InterPro" id="IPR032816">
    <property type="entry name" value="VTT_dom"/>
</dbReference>
<dbReference type="PANTHER" id="PTHR30353:SF0">
    <property type="entry name" value="TRANSMEMBRANE PROTEIN"/>
    <property type="match status" value="1"/>
</dbReference>
<evidence type="ECO:0000313" key="10">
    <source>
        <dbReference type="Proteomes" id="UP000612282"/>
    </source>
</evidence>
<protein>
    <submittedName>
        <fullName evidence="9">Membrane protein</fullName>
    </submittedName>
</protein>
<dbReference type="PANTHER" id="PTHR30353">
    <property type="entry name" value="INNER MEMBRANE PROTEIN DEDA-RELATED"/>
    <property type="match status" value="1"/>
</dbReference>
<accession>A0ABQ3XKB7</accession>
<dbReference type="RefSeq" id="WP_203804411.1">
    <property type="nucleotide sequence ID" value="NZ_BAAAQE010000093.1"/>
</dbReference>
<reference evidence="9 10" key="1">
    <citation type="submission" date="2021-01" db="EMBL/GenBank/DDBJ databases">
        <title>Whole genome shotgun sequence of Actinoplanes couchii NBRC 106145.</title>
        <authorList>
            <person name="Komaki H."/>
            <person name="Tamura T."/>
        </authorList>
    </citation>
    <scope>NUCLEOTIDE SEQUENCE [LARGE SCALE GENOMIC DNA]</scope>
    <source>
        <strain evidence="9 10">NBRC 106145</strain>
    </source>
</reference>
<organism evidence="9 10">
    <name type="scientific">Actinoplanes couchii</name>
    <dbReference type="NCBI Taxonomy" id="403638"/>
    <lineage>
        <taxon>Bacteria</taxon>
        <taxon>Bacillati</taxon>
        <taxon>Actinomycetota</taxon>
        <taxon>Actinomycetes</taxon>
        <taxon>Micromonosporales</taxon>
        <taxon>Micromonosporaceae</taxon>
        <taxon>Actinoplanes</taxon>
    </lineage>
</organism>
<feature type="transmembrane region" description="Helical" evidence="7">
    <location>
        <begin position="128"/>
        <end position="150"/>
    </location>
</feature>
<dbReference type="InterPro" id="IPR032818">
    <property type="entry name" value="DedA-like"/>
</dbReference>
<dbReference type="EMBL" id="BOMG01000092">
    <property type="protein sequence ID" value="GID58947.1"/>
    <property type="molecule type" value="Genomic_DNA"/>
</dbReference>
<keyword evidence="3 7" id="KW-1003">Cell membrane</keyword>
<evidence type="ECO:0000256" key="3">
    <source>
        <dbReference type="ARBA" id="ARBA00022475"/>
    </source>
</evidence>
<sequence length="197" mass="20447">MVDHLMPLLSSPWLYVIVVVLVTVDGFLPVVPSEVVVISLGALSATGRPHLLLLGVAVVVGGVTGDRVTYLLGRRAGARFTGGRLAIARQKAEAALSRFGGAAILLGRFLPYGRTATGLVAGSAALPILRFGAASLVASIGWAIYSIGLGRLGGELFAHSPLLGAGCGILFGMSLAGVYAICEKRRASIRERELIRT</sequence>
<comment type="similarity">
    <text evidence="2 7">Belongs to the DedA family.</text>
</comment>
<keyword evidence="5 7" id="KW-1133">Transmembrane helix</keyword>
<comment type="caution">
    <text evidence="9">The sequence shown here is derived from an EMBL/GenBank/DDBJ whole genome shotgun (WGS) entry which is preliminary data.</text>
</comment>
<feature type="domain" description="VTT" evidence="8">
    <location>
        <begin position="31"/>
        <end position="151"/>
    </location>
</feature>
<dbReference type="Pfam" id="PF09335">
    <property type="entry name" value="VTT_dom"/>
    <property type="match status" value="1"/>
</dbReference>
<keyword evidence="10" id="KW-1185">Reference proteome</keyword>
<evidence type="ECO:0000256" key="7">
    <source>
        <dbReference type="RuleBase" id="RU367016"/>
    </source>
</evidence>
<evidence type="ECO:0000256" key="5">
    <source>
        <dbReference type="ARBA" id="ARBA00022989"/>
    </source>
</evidence>
<evidence type="ECO:0000259" key="8">
    <source>
        <dbReference type="Pfam" id="PF09335"/>
    </source>
</evidence>
<keyword evidence="6 7" id="KW-0472">Membrane</keyword>
<feature type="transmembrane region" description="Helical" evidence="7">
    <location>
        <begin position="51"/>
        <end position="72"/>
    </location>
</feature>
<evidence type="ECO:0000256" key="2">
    <source>
        <dbReference type="ARBA" id="ARBA00010792"/>
    </source>
</evidence>
<dbReference type="Proteomes" id="UP000612282">
    <property type="component" value="Unassembled WGS sequence"/>
</dbReference>